<dbReference type="Proteomes" id="UP000836597">
    <property type="component" value="Chromosome"/>
</dbReference>
<keyword evidence="3" id="KW-1185">Reference proteome</keyword>
<protein>
    <submittedName>
        <fullName evidence="2">Uncharacterized ACR, COG1399</fullName>
    </submittedName>
</protein>
<proteinExistence type="predicted"/>
<reference evidence="2" key="1">
    <citation type="submission" date="2014-11" db="EMBL/GenBank/DDBJ databases">
        <authorList>
            <person name="Hornung B.V."/>
        </authorList>
    </citation>
    <scope>NUCLEOTIDE SEQUENCE</scope>
    <source>
        <strain evidence="2">INE</strain>
    </source>
</reference>
<dbReference type="EMBL" id="CDGJ01000027">
    <property type="protein sequence ID" value="CEJ06409.1"/>
    <property type="molecule type" value="Genomic_DNA"/>
</dbReference>
<evidence type="ECO:0000313" key="3">
    <source>
        <dbReference type="Proteomes" id="UP001071230"/>
    </source>
</evidence>
<dbReference type="PANTHER" id="PTHR34374:SF1">
    <property type="entry name" value="LARGE RIBOSOMAL RNA SUBUNIT ACCUMULATION PROTEIN YCED HOMOLOG 1, CHLOROPLASTIC"/>
    <property type="match status" value="1"/>
</dbReference>
<organism evidence="1">
    <name type="scientific">Acididesulfobacillus acetoxydans</name>
    <dbReference type="NCBI Taxonomy" id="1561005"/>
    <lineage>
        <taxon>Bacteria</taxon>
        <taxon>Bacillati</taxon>
        <taxon>Bacillota</taxon>
        <taxon>Clostridia</taxon>
        <taxon>Eubacteriales</taxon>
        <taxon>Peptococcaceae</taxon>
        <taxon>Acididesulfobacillus</taxon>
    </lineage>
</organism>
<dbReference type="AlphaFoldDB" id="A0A8S0WQM8"/>
<dbReference type="Proteomes" id="UP001071230">
    <property type="component" value="Unassembled WGS sequence"/>
</dbReference>
<evidence type="ECO:0000313" key="1">
    <source>
        <dbReference type="EMBL" id="CAA7602734.1"/>
    </source>
</evidence>
<dbReference type="KEGG" id="aacx:DEACI_3413"/>
<dbReference type="PANTHER" id="PTHR34374">
    <property type="entry name" value="LARGE RIBOSOMAL RNA SUBUNIT ACCUMULATION PROTEIN YCED HOMOLOG 1, CHLOROPLASTIC"/>
    <property type="match status" value="1"/>
</dbReference>
<sequence>MNITRVRRAAGETAQFDLEEDFPPFEFASETISFLSPVHVQLRVHNTGKLLLAQGIVVTELKAVCGRCLEDFRYPMNLSFEDEWVYAPSATEEQQESAFLFEKDEFMINERILEQIVLALPMKFVCTPNCQGLCQLCGANLNREKCRCVTSEADPRLAGLAKLTLDD</sequence>
<dbReference type="Pfam" id="PF02620">
    <property type="entry name" value="YceD"/>
    <property type="match status" value="1"/>
</dbReference>
<gene>
    <name evidence="2" type="ORF">DEACI_0857</name>
    <name evidence="1" type="ORF">DEACI_3413</name>
</gene>
<evidence type="ECO:0000313" key="2">
    <source>
        <dbReference type="EMBL" id="CEJ06409.1"/>
    </source>
</evidence>
<dbReference type="InterPro" id="IPR003772">
    <property type="entry name" value="YceD"/>
</dbReference>
<reference evidence="1" key="2">
    <citation type="submission" date="2020-01" db="EMBL/GenBank/DDBJ databases">
        <authorList>
            <person name="Hornung B."/>
        </authorList>
    </citation>
    <scope>NUCLEOTIDE SEQUENCE</scope>
    <source>
        <strain evidence="1">PacBioINE</strain>
    </source>
</reference>
<name>A0A8S0WQM8_9FIRM</name>
<accession>A0A8S0WQM8</accession>
<dbReference type="EMBL" id="LR746496">
    <property type="protein sequence ID" value="CAA7602734.1"/>
    <property type="molecule type" value="Genomic_DNA"/>
</dbReference>